<comment type="caution">
    <text evidence="2">The sequence shown here is derived from an EMBL/GenBank/DDBJ whole genome shotgun (WGS) entry which is preliminary data.</text>
</comment>
<evidence type="ECO:0000313" key="2">
    <source>
        <dbReference type="EMBL" id="TWP26722.1"/>
    </source>
</evidence>
<keyword evidence="1" id="KW-0812">Transmembrane</keyword>
<keyword evidence="1" id="KW-0472">Membrane</keyword>
<feature type="transmembrane region" description="Helical" evidence="1">
    <location>
        <begin position="21"/>
        <end position="38"/>
    </location>
</feature>
<dbReference type="OrthoDB" id="1467719at2"/>
<accession>A0A563D9E1</accession>
<dbReference type="Proteomes" id="UP000319499">
    <property type="component" value="Unassembled WGS sequence"/>
</dbReference>
<name>A0A563D9E1_9FLAO</name>
<organism evidence="2 3">
    <name type="scientific">Apibacter muscae</name>
    <dbReference type="NCBI Taxonomy" id="2509004"/>
    <lineage>
        <taxon>Bacteria</taxon>
        <taxon>Pseudomonadati</taxon>
        <taxon>Bacteroidota</taxon>
        <taxon>Flavobacteriia</taxon>
        <taxon>Flavobacteriales</taxon>
        <taxon>Weeksellaceae</taxon>
        <taxon>Apibacter</taxon>
    </lineage>
</organism>
<sequence length="113" mass="14118">MKKIRHKLYRRYVSGSQKWYSSIYIILLSIFIVWMIFFDTNSYLTHRELNKELSKIKHEKSYYKSKLDSEHVQYKNLKYNKEARERYARENYFFKRKNEDIFIIIQDSNTIKK</sequence>
<dbReference type="AlphaFoldDB" id="A0A563D9E1"/>
<dbReference type="RefSeq" id="WP_146293233.1">
    <property type="nucleotide sequence ID" value="NZ_SELH01000025.1"/>
</dbReference>
<gene>
    <name evidence="2" type="ORF">ETU09_09170</name>
</gene>
<proteinExistence type="predicted"/>
<keyword evidence="3" id="KW-1185">Reference proteome</keyword>
<reference evidence="2 3" key="1">
    <citation type="submission" date="2019-02" db="EMBL/GenBank/DDBJ databases">
        <title>Apibacter muscae sp. nov.: a novel member of the house fly microbiota.</title>
        <authorList>
            <person name="Park R."/>
        </authorList>
    </citation>
    <scope>NUCLEOTIDE SEQUENCE [LARGE SCALE GENOMIC DNA]</scope>
    <source>
        <strain evidence="2 3">AL1</strain>
    </source>
</reference>
<dbReference type="EMBL" id="SELH01000025">
    <property type="protein sequence ID" value="TWP26722.1"/>
    <property type="molecule type" value="Genomic_DNA"/>
</dbReference>
<protein>
    <submittedName>
        <fullName evidence="2">Septum formation initiator family protein</fullName>
    </submittedName>
</protein>
<dbReference type="Pfam" id="PF04977">
    <property type="entry name" value="DivIC"/>
    <property type="match status" value="1"/>
</dbReference>
<keyword evidence="1" id="KW-1133">Transmembrane helix</keyword>
<dbReference type="InterPro" id="IPR007060">
    <property type="entry name" value="FtsL/DivIC"/>
</dbReference>
<evidence type="ECO:0000313" key="3">
    <source>
        <dbReference type="Proteomes" id="UP000319499"/>
    </source>
</evidence>
<evidence type="ECO:0000256" key="1">
    <source>
        <dbReference type="SAM" id="Phobius"/>
    </source>
</evidence>